<keyword evidence="1" id="KW-0732">Signal</keyword>
<name>A0A224Y5R8_9HEMI</name>
<feature type="signal peptide" evidence="1">
    <location>
        <begin position="1"/>
        <end position="23"/>
    </location>
</feature>
<feature type="chain" id="PRO_5013053241" evidence="1">
    <location>
        <begin position="24"/>
        <end position="74"/>
    </location>
</feature>
<dbReference type="EMBL" id="GFTR01000525">
    <property type="protein sequence ID" value="JAW15901.1"/>
    <property type="molecule type" value="Transcribed_RNA"/>
</dbReference>
<sequence>MFFFSWCTTWACRASLFSNLTVGSIIRASLDFATNATMSAYLDAPSVSTQCTSEAFYLQQRLQSTLNVVVPPRD</sequence>
<reference evidence="2" key="1">
    <citation type="journal article" date="2018" name="PLoS Negl. Trop. Dis.">
        <title>An insight into the salivary gland and fat body transcriptome of Panstrongylus lignarius (Hemiptera: Heteroptera), the main vector of Chagas disease in Peru.</title>
        <authorList>
            <person name="Nevoa J.C."/>
            <person name="Mendes M.T."/>
            <person name="da Silva M.V."/>
            <person name="Soares S.C."/>
            <person name="Oliveira C.J.F."/>
            <person name="Ribeiro J.M.C."/>
        </authorList>
    </citation>
    <scope>NUCLEOTIDE SEQUENCE</scope>
</reference>
<evidence type="ECO:0000256" key="1">
    <source>
        <dbReference type="SAM" id="SignalP"/>
    </source>
</evidence>
<accession>A0A224Y5R8</accession>
<proteinExistence type="predicted"/>
<evidence type="ECO:0000313" key="2">
    <source>
        <dbReference type="EMBL" id="JAW15901.1"/>
    </source>
</evidence>
<protein>
    <submittedName>
        <fullName evidence="2">Putative secreted protein</fullName>
    </submittedName>
</protein>
<organism evidence="2">
    <name type="scientific">Panstrongylus lignarius</name>
    <dbReference type="NCBI Taxonomy" id="156445"/>
    <lineage>
        <taxon>Eukaryota</taxon>
        <taxon>Metazoa</taxon>
        <taxon>Ecdysozoa</taxon>
        <taxon>Arthropoda</taxon>
        <taxon>Hexapoda</taxon>
        <taxon>Insecta</taxon>
        <taxon>Pterygota</taxon>
        <taxon>Neoptera</taxon>
        <taxon>Paraneoptera</taxon>
        <taxon>Hemiptera</taxon>
        <taxon>Heteroptera</taxon>
        <taxon>Panheteroptera</taxon>
        <taxon>Cimicomorpha</taxon>
        <taxon>Reduviidae</taxon>
        <taxon>Triatominae</taxon>
        <taxon>Panstrongylus</taxon>
    </lineage>
</organism>
<dbReference type="AlphaFoldDB" id="A0A224Y5R8"/>